<evidence type="ECO:0000313" key="3">
    <source>
        <dbReference type="Proteomes" id="UP001183582"/>
    </source>
</evidence>
<dbReference type="RefSeq" id="WP_310891239.1">
    <property type="nucleotide sequence ID" value="NZ_BAAAGR010000001.1"/>
</dbReference>
<keyword evidence="1" id="KW-1133">Transmembrane helix</keyword>
<protein>
    <submittedName>
        <fullName evidence="2">Uncharacterized protein</fullName>
    </submittedName>
</protein>
<proteinExistence type="predicted"/>
<name>A0AAJ2HJF6_9MICO</name>
<gene>
    <name evidence="2" type="ORF">KZC50_07615</name>
</gene>
<feature type="transmembrane region" description="Helical" evidence="1">
    <location>
        <begin position="7"/>
        <end position="28"/>
    </location>
</feature>
<dbReference type="Proteomes" id="UP001183582">
    <property type="component" value="Unassembled WGS sequence"/>
</dbReference>
<accession>A0AAJ2HJF6</accession>
<comment type="caution">
    <text evidence="2">The sequence shown here is derived from an EMBL/GenBank/DDBJ whole genome shotgun (WGS) entry which is preliminary data.</text>
</comment>
<keyword evidence="1" id="KW-0812">Transmembrane</keyword>
<dbReference type="AlphaFoldDB" id="A0AAJ2HJF6"/>
<feature type="transmembrane region" description="Helical" evidence="1">
    <location>
        <begin position="34"/>
        <end position="54"/>
    </location>
</feature>
<organism evidence="2 3">
    <name type="scientific">Microbacterium aurantiacum</name>
    <dbReference type="NCBI Taxonomy" id="162393"/>
    <lineage>
        <taxon>Bacteria</taxon>
        <taxon>Bacillati</taxon>
        <taxon>Actinomycetota</taxon>
        <taxon>Actinomycetes</taxon>
        <taxon>Micrococcales</taxon>
        <taxon>Microbacteriaceae</taxon>
        <taxon>Microbacterium</taxon>
    </lineage>
</organism>
<evidence type="ECO:0000313" key="2">
    <source>
        <dbReference type="EMBL" id="MDS0245479.1"/>
    </source>
</evidence>
<sequence>MRQRRRTYMIGGRGLVLCGVLGMLQYAAPGLGPVVGILVDLVFAAAVLLFAIGSSRAASVVARRPLGATSALTVTIHPRTFGSIARA</sequence>
<dbReference type="GeneID" id="301458088"/>
<evidence type="ECO:0000256" key="1">
    <source>
        <dbReference type="SAM" id="Phobius"/>
    </source>
</evidence>
<keyword evidence="1" id="KW-0472">Membrane</keyword>
<reference evidence="2 3" key="1">
    <citation type="submission" date="2021-06" db="EMBL/GenBank/DDBJ databases">
        <title>Genome-based taxonomic framework of Microbacterium strains isolated from marine environment, the description of four new species and reclassification of four preexisting species.</title>
        <authorList>
            <person name="Lee S.D."/>
            <person name="Kim S.-M."/>
            <person name="Byeon Y.-S."/>
            <person name="Yang H.L."/>
            <person name="Kim I.S."/>
        </authorList>
    </citation>
    <scope>NUCLEOTIDE SEQUENCE [LARGE SCALE GENOMIC DNA]</scope>
    <source>
        <strain evidence="2 3">KACC 20514</strain>
    </source>
</reference>
<dbReference type="EMBL" id="JAHWXH010000001">
    <property type="protein sequence ID" value="MDS0245479.1"/>
    <property type="molecule type" value="Genomic_DNA"/>
</dbReference>